<protein>
    <submittedName>
        <fullName evidence="5">NADH dehydrogenase subunit E</fullName>
    </submittedName>
</protein>
<gene>
    <name evidence="5" type="ORF">Fuma_05160</name>
</gene>
<dbReference type="AlphaFoldDB" id="A0A1P8WN62"/>
<sequence length="594" mass="65648">MALTCEGPRPPISGNCEPGAILSPMTIIGEPHRHARPNCRKEYRQILLEVPSLHAARRQKLLVIDLSPVHRVIHVAAGRETPGFMNRTSSSNLFDQLPHGYRIDVRFGTTYDRAPSGADDLTMICGVDTREAVILNRLGVYFLAQVALWQRREAAAFADELGMSLSTLLEEQWIEQAHRICRPQPVEPSSNSRHLPASVIRTVSLLGCALLVGCMAVYWMSLRTNPSLRGVLSADITSLRVPAESRLLESFVEAGDEIFSGDKLITLEKTEHVAMIRLQEERVRELERQLRQAEAQAALDLAWRSRELDRELSDVRTRAHLIQEVKRTAAEDSHGSASVSSESPSEPSKGIAAQTVSQSQFYEEPETSQTPNSMVFISGASGKSSIDVARPAAPLQIAPVAPQPKPQKVVLASEPKPDAMLSVEAKNVEQRLQRLEELRSLLPKQVRTAAGVESVRLQYEEANQRLTEMNTLSREVAVLCPSHGKVGQVRYQPGDNMSTGEIMLKILHTDRRYVLLHVPTRRVNEIQPGTVVELVFPGDGHYRGKVSNLPMLAESSPPGGTSLVTVRVEPVGRLWPEIPIGSQIDVVVGSKRLF</sequence>
<reference evidence="5 6" key="1">
    <citation type="journal article" date="2016" name="Front. Microbiol.">
        <title>Fuerstia marisgermanicae gen. nov., sp. nov., an Unusual Member of the Phylum Planctomycetes from the German Wadden Sea.</title>
        <authorList>
            <person name="Kohn T."/>
            <person name="Heuer A."/>
            <person name="Jogler M."/>
            <person name="Vollmers J."/>
            <person name="Boedeker C."/>
            <person name="Bunk B."/>
            <person name="Rast P."/>
            <person name="Borchert D."/>
            <person name="Glockner I."/>
            <person name="Freese H.M."/>
            <person name="Klenk H.P."/>
            <person name="Overmann J."/>
            <person name="Kaster A.K."/>
            <person name="Rohde M."/>
            <person name="Wiegand S."/>
            <person name="Jogler C."/>
        </authorList>
    </citation>
    <scope>NUCLEOTIDE SEQUENCE [LARGE SCALE GENOMIC DNA]</scope>
    <source>
        <strain evidence="5 6">NH11</strain>
    </source>
</reference>
<dbReference type="Proteomes" id="UP000187735">
    <property type="component" value="Chromosome"/>
</dbReference>
<dbReference type="EMBL" id="CP017641">
    <property type="protein sequence ID" value="APZ95502.1"/>
    <property type="molecule type" value="Genomic_DNA"/>
</dbReference>
<feature type="region of interest" description="Disordered" evidence="4">
    <location>
        <begin position="326"/>
        <end position="376"/>
    </location>
</feature>
<dbReference type="PANTHER" id="PTHR32347">
    <property type="entry name" value="EFFLUX SYSTEM COMPONENT YKNX-RELATED"/>
    <property type="match status" value="1"/>
</dbReference>
<evidence type="ECO:0000313" key="6">
    <source>
        <dbReference type="Proteomes" id="UP000187735"/>
    </source>
</evidence>
<name>A0A1P8WN62_9PLAN</name>
<keyword evidence="2 3" id="KW-0175">Coiled coil</keyword>
<proteinExistence type="predicted"/>
<dbReference type="GO" id="GO:0030313">
    <property type="term" value="C:cell envelope"/>
    <property type="evidence" value="ECO:0007669"/>
    <property type="project" value="UniProtKB-SubCell"/>
</dbReference>
<dbReference type="KEGG" id="fmr:Fuma_05160"/>
<feature type="coiled-coil region" evidence="3">
    <location>
        <begin position="418"/>
        <end position="472"/>
    </location>
</feature>
<feature type="coiled-coil region" evidence="3">
    <location>
        <begin position="269"/>
        <end position="296"/>
    </location>
</feature>
<feature type="compositionally biased region" description="Low complexity" evidence="4">
    <location>
        <begin position="335"/>
        <end position="348"/>
    </location>
</feature>
<evidence type="ECO:0000256" key="3">
    <source>
        <dbReference type="SAM" id="Coils"/>
    </source>
</evidence>
<evidence type="ECO:0000313" key="5">
    <source>
        <dbReference type="EMBL" id="APZ95502.1"/>
    </source>
</evidence>
<dbReference type="PANTHER" id="PTHR32347:SF23">
    <property type="entry name" value="BLL5650 PROTEIN"/>
    <property type="match status" value="1"/>
</dbReference>
<organism evidence="5 6">
    <name type="scientific">Fuerstiella marisgermanici</name>
    <dbReference type="NCBI Taxonomy" id="1891926"/>
    <lineage>
        <taxon>Bacteria</taxon>
        <taxon>Pseudomonadati</taxon>
        <taxon>Planctomycetota</taxon>
        <taxon>Planctomycetia</taxon>
        <taxon>Planctomycetales</taxon>
        <taxon>Planctomycetaceae</taxon>
        <taxon>Fuerstiella</taxon>
    </lineage>
</organism>
<evidence type="ECO:0000256" key="4">
    <source>
        <dbReference type="SAM" id="MobiDB-lite"/>
    </source>
</evidence>
<evidence type="ECO:0000256" key="1">
    <source>
        <dbReference type="ARBA" id="ARBA00004196"/>
    </source>
</evidence>
<evidence type="ECO:0000256" key="2">
    <source>
        <dbReference type="ARBA" id="ARBA00023054"/>
    </source>
</evidence>
<comment type="subcellular location">
    <subcellularLocation>
        <location evidence="1">Cell envelope</location>
    </subcellularLocation>
</comment>
<accession>A0A1P8WN62</accession>
<dbReference type="InterPro" id="IPR050465">
    <property type="entry name" value="UPF0194_transport"/>
</dbReference>
<keyword evidence="6" id="KW-1185">Reference proteome</keyword>
<feature type="compositionally biased region" description="Polar residues" evidence="4">
    <location>
        <begin position="354"/>
        <end position="375"/>
    </location>
</feature>